<dbReference type="Gene3D" id="2.60.120.830">
    <property type="match status" value="2"/>
</dbReference>
<dbReference type="SMART" id="SM00179">
    <property type="entry name" value="EGF_CA"/>
    <property type="match status" value="3"/>
</dbReference>
<dbReference type="InterPro" id="IPR006586">
    <property type="entry name" value="ADAM_Cys-rich"/>
</dbReference>
<dbReference type="InterPro" id="IPR024079">
    <property type="entry name" value="MetalloPept_cat_dom_sf"/>
</dbReference>
<keyword evidence="21" id="KW-1185">Reference proteome</keyword>
<dbReference type="PANTHER" id="PTHR13723">
    <property type="entry name" value="ADAMTS A DISINTEGRIN AND METALLOPROTEASE WITH THROMBOSPONDIN MOTIFS PROTEASE"/>
    <property type="match status" value="1"/>
</dbReference>
<evidence type="ECO:0000256" key="13">
    <source>
        <dbReference type="ARBA" id="ARBA00023157"/>
    </source>
</evidence>
<feature type="binding site" evidence="16">
    <location>
        <position position="388"/>
    </location>
    <ligand>
        <name>Zn(2+)</name>
        <dbReference type="ChEBI" id="CHEBI:29105"/>
        <note>catalytic</note>
    </ligand>
</feature>
<keyword evidence="3" id="KW-0272">Extracellular matrix</keyword>
<dbReference type="Pfam" id="PF00090">
    <property type="entry name" value="TSP_1"/>
    <property type="match status" value="2"/>
</dbReference>
<keyword evidence="14" id="KW-0325">Glycoprotein</keyword>
<organism evidence="20 21">
    <name type="scientific">Porites lobata</name>
    <dbReference type="NCBI Taxonomy" id="104759"/>
    <lineage>
        <taxon>Eukaryota</taxon>
        <taxon>Metazoa</taxon>
        <taxon>Cnidaria</taxon>
        <taxon>Anthozoa</taxon>
        <taxon>Hexacorallia</taxon>
        <taxon>Scleractinia</taxon>
        <taxon>Fungiina</taxon>
        <taxon>Poritidae</taxon>
        <taxon>Porites</taxon>
    </lineage>
</organism>
<dbReference type="Gene3D" id="3.40.390.10">
    <property type="entry name" value="Collagenase (Catalytic Domain)"/>
    <property type="match status" value="2"/>
</dbReference>
<dbReference type="PROSITE" id="PS00022">
    <property type="entry name" value="EGF_1"/>
    <property type="match status" value="4"/>
</dbReference>
<feature type="binding site" evidence="16">
    <location>
        <position position="1342"/>
    </location>
    <ligand>
        <name>Zn(2+)</name>
        <dbReference type="ChEBI" id="CHEBI:29105"/>
        <note>catalytic</note>
    </ligand>
</feature>
<feature type="domain" description="EGF-like" evidence="18">
    <location>
        <begin position="2067"/>
        <end position="2106"/>
    </location>
</feature>
<feature type="domain" description="Peptidase M12B" evidence="19">
    <location>
        <begin position="1199"/>
        <end position="1402"/>
    </location>
</feature>
<dbReference type="InterPro" id="IPR000742">
    <property type="entry name" value="EGF"/>
</dbReference>
<evidence type="ECO:0000256" key="8">
    <source>
        <dbReference type="ARBA" id="ARBA00022737"/>
    </source>
</evidence>
<feature type="disulfide bond" evidence="15">
    <location>
        <begin position="2055"/>
        <end position="2064"/>
    </location>
</feature>
<dbReference type="CDD" id="cd00054">
    <property type="entry name" value="EGF_CA"/>
    <property type="match status" value="2"/>
</dbReference>
<dbReference type="Pfam" id="PF01421">
    <property type="entry name" value="Reprolysin"/>
    <property type="match status" value="2"/>
</dbReference>
<dbReference type="Pfam" id="PF19236">
    <property type="entry name" value="ADAMTS_CR_3"/>
    <property type="match status" value="2"/>
</dbReference>
<dbReference type="Pfam" id="PF01562">
    <property type="entry name" value="Pep_M12B_propep"/>
    <property type="match status" value="2"/>
</dbReference>
<dbReference type="Gene3D" id="3.40.1620.60">
    <property type="match status" value="2"/>
</dbReference>
<evidence type="ECO:0000256" key="11">
    <source>
        <dbReference type="ARBA" id="ARBA00023049"/>
    </source>
</evidence>
<dbReference type="SUPFAM" id="SSF55486">
    <property type="entry name" value="Metalloproteases ('zincins'), catalytic domain"/>
    <property type="match status" value="2"/>
</dbReference>
<evidence type="ECO:0000259" key="19">
    <source>
        <dbReference type="PROSITE" id="PS50215"/>
    </source>
</evidence>
<keyword evidence="6 16" id="KW-0479">Metal-binding</keyword>
<protein>
    <submittedName>
        <fullName evidence="20">Uncharacterized protein</fullName>
    </submittedName>
</protein>
<dbReference type="PRINTS" id="PR01857">
    <property type="entry name" value="ADAMTSFAMILY"/>
</dbReference>
<dbReference type="EMBL" id="CALNXK010000017">
    <property type="protein sequence ID" value="CAH3104715.1"/>
    <property type="molecule type" value="Genomic_DNA"/>
</dbReference>
<dbReference type="PROSITE" id="PS50092">
    <property type="entry name" value="TSP1"/>
    <property type="match status" value="7"/>
</dbReference>
<keyword evidence="2" id="KW-0964">Secreted</keyword>
<comment type="caution">
    <text evidence="15">Lacks conserved residue(s) required for the propagation of feature annotation.</text>
</comment>
<evidence type="ECO:0000256" key="10">
    <source>
        <dbReference type="ARBA" id="ARBA00022833"/>
    </source>
</evidence>
<dbReference type="Gene3D" id="2.20.100.10">
    <property type="entry name" value="Thrombospondin type-1 (TSP1) repeat"/>
    <property type="match status" value="8"/>
</dbReference>
<comment type="subcellular location">
    <subcellularLocation>
        <location evidence="1">Secreted</location>
        <location evidence="1">Extracellular space</location>
        <location evidence="1">Extracellular matrix</location>
    </subcellularLocation>
</comment>
<feature type="active site" evidence="16">
    <location>
        <position position="379"/>
    </location>
</feature>
<dbReference type="InterPro" id="IPR045371">
    <property type="entry name" value="ADAMTS_CR_3"/>
</dbReference>
<gene>
    <name evidence="20" type="ORF">PLOB_00012488</name>
</gene>
<dbReference type="Pfam" id="PF00008">
    <property type="entry name" value="EGF"/>
    <property type="match status" value="2"/>
</dbReference>
<dbReference type="InterPro" id="IPR050439">
    <property type="entry name" value="ADAMTS_ADAMTS-like"/>
</dbReference>
<feature type="chain" id="PRO_5046178705" evidence="17">
    <location>
        <begin position="30"/>
        <end position="2150"/>
    </location>
</feature>
<feature type="domain" description="EGF-like" evidence="18">
    <location>
        <begin position="2028"/>
        <end position="2065"/>
    </location>
</feature>
<keyword evidence="4" id="KW-0645">Protease</keyword>
<dbReference type="InterPro" id="IPR001590">
    <property type="entry name" value="Peptidase_M12B"/>
</dbReference>
<feature type="domain" description="EGF-like" evidence="18">
    <location>
        <begin position="2108"/>
        <end position="2148"/>
    </location>
</feature>
<evidence type="ECO:0000256" key="6">
    <source>
        <dbReference type="ARBA" id="ARBA00022723"/>
    </source>
</evidence>
<accession>A0ABN8NEU8</accession>
<dbReference type="Pfam" id="PF05986">
    <property type="entry name" value="ADAMTS_spacer1"/>
    <property type="match status" value="2"/>
</dbReference>
<keyword evidence="11" id="KW-0482">Metalloprotease</keyword>
<dbReference type="InterPro" id="IPR041645">
    <property type="entry name" value="ADAMTS_CR_2"/>
</dbReference>
<keyword evidence="8" id="KW-0677">Repeat</keyword>
<evidence type="ECO:0000256" key="9">
    <source>
        <dbReference type="ARBA" id="ARBA00022801"/>
    </source>
</evidence>
<feature type="disulfide bond" evidence="15">
    <location>
        <begin position="2138"/>
        <end position="2147"/>
    </location>
</feature>
<keyword evidence="5" id="KW-0165">Cleavage on pair of basic residues</keyword>
<evidence type="ECO:0000256" key="4">
    <source>
        <dbReference type="ARBA" id="ARBA00022670"/>
    </source>
</evidence>
<reference evidence="20 21" key="1">
    <citation type="submission" date="2022-05" db="EMBL/GenBank/DDBJ databases">
        <authorList>
            <consortium name="Genoscope - CEA"/>
            <person name="William W."/>
        </authorList>
    </citation>
    <scope>NUCLEOTIDE SEQUENCE [LARGE SCALE GENOMIC DNA]</scope>
</reference>
<name>A0ABN8NEU8_9CNID</name>
<keyword evidence="9" id="KW-0378">Hydrolase</keyword>
<keyword evidence="10 16" id="KW-0862">Zinc</keyword>
<evidence type="ECO:0000256" key="7">
    <source>
        <dbReference type="ARBA" id="ARBA00022729"/>
    </source>
</evidence>
<sequence>MLPLASLGTFINFAATLFWLTIVAEGIAGNHFFKEQYHDLHHNMNDADLEKTFGVDNRGKVPEYEVTALYQSDEYGNKVENLLQGKTRARRATYEQNALYYNIQAFGRSMLLNVTRMKPLVSSNALIQTVHNDGTSTYKDIPHGLHYTGHVISDPDSLVALRENKGLTGMISTLGDTFYIQPLPSHLIKSNILKDSHPHVIYRRSNEEDVSSDFHSSDDIVRSSNQAKLGRHWRQKRQAPHKFLEVALVADNFAISAYGEEKMMDHLLTVAHIVTQLFHDKSIGPVKITPVILRVVLKNDGFGYNSGSAKGERIRAFEKWVAEEFPDSDKDPEHPDAAVLITRRTTGGIASLGSTCAKKFGSALANDVGLGTAIIVAHELAHTMGVAHDSSPCANHKNIMASTIPSGPGSLTWSACSRKKIQEFLSYRSDCLNDFPPISSVTYEPKRLYGKLTGQIINRDEQCKAIHGPSFYACPQRLNDCGALGCTRDGYTCSFTTASPADGTRCGYRHWCINGECVDDGSPVIHGHWSSWSAFSQCTRPCGGGVQSKTRTCTNPTPKNGGRNCVGPNKGHWRICNPQPCPAGSKTYRQIQCEAIDPNYHAYYVTSAWCLLACKKGDTVAPQGKNVKDGTRCYSNPSKKDVCIQGKCMVVGCDNGIESGVKRDRCGFCGGDSSKCKFVEKFWNDRCPGFGLDSACNIFEVPVGASSVYVEQDTPDHNLLEVKNKEGRRLIHVPSWEWSRTVFAAGTTIHYYHEVDVDINTIRIPGPTTEKLTVVFVPSGYPKTGVKYKMYDPNLPSEIGVRQVQWKVTNWGQCSRKCAQGKQERTVECSRTDDGSYLGDDSCLKKSNKPAAERSCNNRPCHPEWYKSEWSACSKSCGKGIQKRRIHCRRLISPIKHEILSDSSCGGVKPTGETQRSCNEINCPAKWRASTWSKCSSTCRGGVKKRSLTCKRLNDEGKLVSAPEILCYHAPKLQSTQQCNAEVPCPTFARTIHANTLHHHMTRDELKYFFGVDSHYEVPEYDVVTPYQLDETGSPLPVGKRLQSLSQEPREKLLYKVSTFGKELHLDLKLNRKLMSPNLVMEKRHANGKVSYISVPKNTYYIGHVKSDPNSMVAVSHNSGLAGLAGMLKLSSDTMFMHALPTHLAKRTPVPRDGREIPHLIYKTPVLYKFNDIAGTKAGTKCTNIKRSGQSEYGNRTIKTIEAALMLEVDLSDELERLGWSPQNLILLLANTISGLFLDRSIGDIKIHYVLVRGIIIEKELFGGNYDESKMKWFTKLETYEGTQNKHEDNSSEHHDLYSLIYSFKTLCCVSGFSSFKSMCKMKGAGNVNNWVGLQTAWLIAHETGHSMGLEHDNSSECPNLHYIMSSYLTGGSEAGTWSICSRRTVQQFLKSDMSHCLNDAPSYKKVTYQSDGISNDTPEVIDEKSERDHQIVDLKGINQDKTLMSLPGQLTNGDEQCRLQLGEGHYQCSQTVADCSMLFCTTDASSYCVSKFSPPVDGTYCGGRNWCIKGRCVDNGSPVVYGGWSAWSKFTSCTRTCGGGVQHRTRTCTNPPYVDDFCIVIIIIITIIKLPCPNSTHLTYRNEQCEKRKGEGWYAYYYGSPCSLFCRLGNEITIHGIGTVADGTRCTPNASNYNICIHGECMPTGCDQVIGSNTRFDRCGLCGGRGDTCKRIQGVYDRQITKTGVENADLIVQLPFGTISAKFAETDATYNKIGVTSEKGDFLIDPKNNRTTRASFADASIDYIQNGGLSADVLDIRGPTSDEMNVKFINVNGPNVGVKYQFLYHVPDKIELEYKWLLGNWTECSATCARGFQEREVRCVLVEDGTPAYDNACSKKLAEQKPSTKQVCNQQHCPPEWHLTDWSPCSKLCGKGEQTRQLLCRERISHYRYHELLDSSHCSQELLPDNITLSRSCNKVICRPSWKIVTEFSACSTPCGAGFRQRKVKCIMIDEDGITKDLSDEHCAMLQKPPEKEQCDASRICLTPDQGRYQCYPANPCQNEAVCFEKPPADYWCECPDGLTGKNCEAEINPCDDQPCLNNGTCQPKSWSEHRCKCSAFYKGENCEEKVKPCESSPCHNQGKCVTNPADKNDFICQCGQWLTGKYCEIEMTKCDGQPCQNGGLCVSRPDKDPSWYKCYCDDGFDGENCERT</sequence>
<feature type="binding site" evidence="16">
    <location>
        <position position="1352"/>
    </location>
    <ligand>
        <name>Zn(2+)</name>
        <dbReference type="ChEBI" id="CHEBI:29105"/>
        <note>catalytic</note>
    </ligand>
</feature>
<keyword evidence="15" id="KW-0245">EGF-like domain</keyword>
<evidence type="ECO:0000256" key="2">
    <source>
        <dbReference type="ARBA" id="ARBA00022525"/>
    </source>
</evidence>
<dbReference type="PROSITE" id="PS50026">
    <property type="entry name" value="EGF_3"/>
    <property type="match status" value="4"/>
</dbReference>
<dbReference type="SUPFAM" id="SSF82895">
    <property type="entry name" value="TSP-1 type 1 repeat"/>
    <property type="match status" value="8"/>
</dbReference>
<evidence type="ECO:0000256" key="5">
    <source>
        <dbReference type="ARBA" id="ARBA00022685"/>
    </source>
</evidence>
<evidence type="ECO:0000256" key="1">
    <source>
        <dbReference type="ARBA" id="ARBA00004498"/>
    </source>
</evidence>
<dbReference type="Pfam" id="PF19030">
    <property type="entry name" value="TSP1_ADAMTS"/>
    <property type="match status" value="6"/>
</dbReference>
<dbReference type="Proteomes" id="UP001159405">
    <property type="component" value="Unassembled WGS sequence"/>
</dbReference>
<dbReference type="InterPro" id="IPR036383">
    <property type="entry name" value="TSP1_rpt_sf"/>
</dbReference>
<feature type="disulfide bond" evidence="15">
    <location>
        <begin position="2096"/>
        <end position="2105"/>
    </location>
</feature>
<feature type="domain" description="EGF-like" evidence="18">
    <location>
        <begin position="1988"/>
        <end position="2026"/>
    </location>
</feature>
<evidence type="ECO:0000256" key="16">
    <source>
        <dbReference type="PROSITE-ProRule" id="PRU00276"/>
    </source>
</evidence>
<dbReference type="SMART" id="SM00209">
    <property type="entry name" value="TSP1"/>
    <property type="match status" value="8"/>
</dbReference>
<dbReference type="SUPFAM" id="SSF57196">
    <property type="entry name" value="EGF/Laminin"/>
    <property type="match status" value="4"/>
</dbReference>
<keyword evidence="7 17" id="KW-0732">Signal</keyword>
<dbReference type="PANTHER" id="PTHR13723:SF200">
    <property type="entry name" value="ADAM METALLOPEPTIDASE WITH THROMBOSPONDIN TYPE 1 MOTIF B, ISOFORM B"/>
    <property type="match status" value="1"/>
</dbReference>
<evidence type="ECO:0000256" key="17">
    <source>
        <dbReference type="SAM" id="SignalP"/>
    </source>
</evidence>
<evidence type="ECO:0000256" key="3">
    <source>
        <dbReference type="ARBA" id="ARBA00022530"/>
    </source>
</evidence>
<dbReference type="PROSITE" id="PS01186">
    <property type="entry name" value="EGF_2"/>
    <property type="match status" value="1"/>
</dbReference>
<evidence type="ECO:0000313" key="21">
    <source>
        <dbReference type="Proteomes" id="UP001159405"/>
    </source>
</evidence>
<feature type="disulfide bond" evidence="15">
    <location>
        <begin position="2016"/>
        <end position="2025"/>
    </location>
</feature>
<feature type="binding site" evidence="16">
    <location>
        <position position="378"/>
    </location>
    <ligand>
        <name>Zn(2+)</name>
        <dbReference type="ChEBI" id="CHEBI:29105"/>
        <note>catalytic</note>
    </ligand>
</feature>
<keyword evidence="12" id="KW-0865">Zymogen</keyword>
<dbReference type="Pfam" id="PF17771">
    <property type="entry name" value="ADAMTS_CR_2"/>
    <property type="match status" value="2"/>
</dbReference>
<feature type="signal peptide" evidence="17">
    <location>
        <begin position="1"/>
        <end position="29"/>
    </location>
</feature>
<dbReference type="InterPro" id="IPR013273">
    <property type="entry name" value="ADAMTS/ADAMTS-like"/>
</dbReference>
<evidence type="ECO:0000256" key="14">
    <source>
        <dbReference type="ARBA" id="ARBA00023180"/>
    </source>
</evidence>
<dbReference type="PROSITE" id="PS50215">
    <property type="entry name" value="ADAM_MEPRO"/>
    <property type="match status" value="2"/>
</dbReference>
<feature type="domain" description="Peptidase M12B" evidence="19">
    <location>
        <begin position="242"/>
        <end position="436"/>
    </location>
</feature>
<feature type="binding site" evidence="16">
    <location>
        <position position="1346"/>
    </location>
    <ligand>
        <name>Zn(2+)</name>
        <dbReference type="ChEBI" id="CHEBI:29105"/>
        <note>catalytic</note>
    </ligand>
</feature>
<evidence type="ECO:0000256" key="12">
    <source>
        <dbReference type="ARBA" id="ARBA00023145"/>
    </source>
</evidence>
<comment type="caution">
    <text evidence="20">The sequence shown here is derived from an EMBL/GenBank/DDBJ whole genome shotgun (WGS) entry which is preliminary data.</text>
</comment>
<dbReference type="InterPro" id="IPR001881">
    <property type="entry name" value="EGF-like_Ca-bd_dom"/>
</dbReference>
<evidence type="ECO:0000256" key="15">
    <source>
        <dbReference type="PROSITE-ProRule" id="PRU00076"/>
    </source>
</evidence>
<evidence type="ECO:0000259" key="18">
    <source>
        <dbReference type="PROSITE" id="PS50026"/>
    </source>
</evidence>
<feature type="active site" evidence="16">
    <location>
        <position position="1343"/>
    </location>
</feature>
<dbReference type="Gene3D" id="2.10.25.10">
    <property type="entry name" value="Laminin"/>
    <property type="match status" value="4"/>
</dbReference>
<dbReference type="SMART" id="SM00608">
    <property type="entry name" value="ACR"/>
    <property type="match status" value="1"/>
</dbReference>
<proteinExistence type="predicted"/>
<dbReference type="InterPro" id="IPR010294">
    <property type="entry name" value="ADAMTS_spacer1"/>
</dbReference>
<dbReference type="InterPro" id="IPR000884">
    <property type="entry name" value="TSP1_rpt"/>
</dbReference>
<dbReference type="InterPro" id="IPR002870">
    <property type="entry name" value="Peptidase_M12B_N"/>
</dbReference>
<feature type="binding site" evidence="16">
    <location>
        <position position="382"/>
    </location>
    <ligand>
        <name>Zn(2+)</name>
        <dbReference type="ChEBI" id="CHEBI:29105"/>
        <note>catalytic</note>
    </ligand>
</feature>
<keyword evidence="13 15" id="KW-1015">Disulfide bond</keyword>
<dbReference type="SMART" id="SM00181">
    <property type="entry name" value="EGF"/>
    <property type="match status" value="4"/>
</dbReference>
<evidence type="ECO:0000313" key="20">
    <source>
        <dbReference type="EMBL" id="CAH3104715.1"/>
    </source>
</evidence>